<gene>
    <name evidence="1" type="ORF">CVLEPA_LOCUS31914</name>
</gene>
<organism evidence="1 2">
    <name type="scientific">Clavelina lepadiformis</name>
    <name type="common">Light-bulb sea squirt</name>
    <name type="synonym">Ascidia lepadiformis</name>
    <dbReference type="NCBI Taxonomy" id="159417"/>
    <lineage>
        <taxon>Eukaryota</taxon>
        <taxon>Metazoa</taxon>
        <taxon>Chordata</taxon>
        <taxon>Tunicata</taxon>
        <taxon>Ascidiacea</taxon>
        <taxon>Aplousobranchia</taxon>
        <taxon>Clavelinidae</taxon>
        <taxon>Clavelina</taxon>
    </lineage>
</organism>
<dbReference type="Proteomes" id="UP001642483">
    <property type="component" value="Unassembled WGS sequence"/>
</dbReference>
<evidence type="ECO:0000313" key="2">
    <source>
        <dbReference type="Proteomes" id="UP001642483"/>
    </source>
</evidence>
<sequence length="111" mass="12713">MQASCTYAQHEIWLYRLLWYQNEDLKLIEDKGDYVVKCLPEEVIPVGQKADGVSYWLFPLLVENANEVTNVLNKLGVESTKNSSQLKVVHDSNYDSDFQRCSKCVCCTDST</sequence>
<reference evidence="1 2" key="1">
    <citation type="submission" date="2024-02" db="EMBL/GenBank/DDBJ databases">
        <authorList>
            <person name="Daric V."/>
            <person name="Darras S."/>
        </authorList>
    </citation>
    <scope>NUCLEOTIDE SEQUENCE [LARGE SCALE GENOMIC DNA]</scope>
</reference>
<proteinExistence type="predicted"/>
<evidence type="ECO:0000313" key="1">
    <source>
        <dbReference type="EMBL" id="CAK8698472.1"/>
    </source>
</evidence>
<name>A0ABP0H404_CLALP</name>
<accession>A0ABP0H404</accession>
<comment type="caution">
    <text evidence="1">The sequence shown here is derived from an EMBL/GenBank/DDBJ whole genome shotgun (WGS) entry which is preliminary data.</text>
</comment>
<protein>
    <submittedName>
        <fullName evidence="1">Uncharacterized protein</fullName>
    </submittedName>
</protein>
<dbReference type="EMBL" id="CAWYQH010000174">
    <property type="protein sequence ID" value="CAK8698472.1"/>
    <property type="molecule type" value="Genomic_DNA"/>
</dbReference>
<keyword evidence="2" id="KW-1185">Reference proteome</keyword>